<name>A0A1H3SU94_9PSEU</name>
<evidence type="ECO:0000313" key="1">
    <source>
        <dbReference type="EMBL" id="SDZ40709.1"/>
    </source>
</evidence>
<keyword evidence="2" id="KW-1185">Reference proteome</keyword>
<dbReference type="STRING" id="589385.SAMN05421504_11568"/>
<sequence>MSFVPDPGQGGTDFGSMVGLVSTGGVSAKAVEQAKAEAAKLVDAAKSGGFKISEEGVKPLREAIAQMQMDLLQLSQGTTFLKQAPRLGSHPYGHTVAQHDQKGAADDVNSAGAVLDQFKTVLELATEALDRASGKYKANEHAVADSIKTIQT</sequence>
<evidence type="ECO:0000313" key="2">
    <source>
        <dbReference type="Proteomes" id="UP000199515"/>
    </source>
</evidence>
<reference evidence="1 2" key="1">
    <citation type="submission" date="2016-10" db="EMBL/GenBank/DDBJ databases">
        <authorList>
            <person name="de Groot N.N."/>
        </authorList>
    </citation>
    <scope>NUCLEOTIDE SEQUENCE [LARGE SCALE GENOMIC DNA]</scope>
    <source>
        <strain evidence="1 2">CPCC 202699</strain>
    </source>
</reference>
<dbReference type="AlphaFoldDB" id="A0A1H3SU94"/>
<dbReference type="OrthoDB" id="3622714at2"/>
<organism evidence="1 2">
    <name type="scientific">Amycolatopsis xylanica</name>
    <dbReference type="NCBI Taxonomy" id="589385"/>
    <lineage>
        <taxon>Bacteria</taxon>
        <taxon>Bacillati</taxon>
        <taxon>Actinomycetota</taxon>
        <taxon>Actinomycetes</taxon>
        <taxon>Pseudonocardiales</taxon>
        <taxon>Pseudonocardiaceae</taxon>
        <taxon>Amycolatopsis</taxon>
    </lineage>
</organism>
<protein>
    <submittedName>
        <fullName evidence="1">Uncharacterized protein</fullName>
    </submittedName>
</protein>
<dbReference type="Proteomes" id="UP000199515">
    <property type="component" value="Unassembled WGS sequence"/>
</dbReference>
<dbReference type="EMBL" id="FNON01000015">
    <property type="protein sequence ID" value="SDZ40709.1"/>
    <property type="molecule type" value="Genomic_DNA"/>
</dbReference>
<dbReference type="RefSeq" id="WP_091299668.1">
    <property type="nucleotide sequence ID" value="NZ_FNON01000015.1"/>
</dbReference>
<gene>
    <name evidence="1" type="ORF">SAMN05421504_11568</name>
</gene>
<proteinExistence type="predicted"/>
<accession>A0A1H3SU94</accession>